<dbReference type="EMBL" id="JAGGJB010000007">
    <property type="protein sequence ID" value="MDN7125609.1"/>
    <property type="molecule type" value="Genomic_DNA"/>
</dbReference>
<evidence type="ECO:0000313" key="3">
    <source>
        <dbReference type="EMBL" id="MDN7130527.1"/>
    </source>
</evidence>
<name>A0AAW7R0R1_9GAMM</name>
<dbReference type="AlphaFoldDB" id="A0AAW7R0R1"/>
<dbReference type="SUPFAM" id="SSF47598">
    <property type="entry name" value="Ribbon-helix-helix"/>
    <property type="match status" value="1"/>
</dbReference>
<sequence>MGVTTVRLQDDIEQEVQAIADKLHRSKGWVIKQALSEFIEKRKLEQQRWNETLQAMEFAAQGNVVPGDTVHDWLASWGTEGEEDKKGPLE</sequence>
<evidence type="ECO:0000313" key="2">
    <source>
        <dbReference type="EMBL" id="MDN7125609.1"/>
    </source>
</evidence>
<evidence type="ECO:0000313" key="5">
    <source>
        <dbReference type="Proteomes" id="UP001169492"/>
    </source>
</evidence>
<evidence type="ECO:0000259" key="1">
    <source>
        <dbReference type="Pfam" id="PF01402"/>
    </source>
</evidence>
<protein>
    <submittedName>
        <fullName evidence="2">Ribbon-helix-helix protein, CopG family</fullName>
    </submittedName>
</protein>
<dbReference type="Proteomes" id="UP001169492">
    <property type="component" value="Unassembled WGS sequence"/>
</dbReference>
<dbReference type="InterPro" id="IPR002145">
    <property type="entry name" value="CopG"/>
</dbReference>
<feature type="domain" description="Ribbon-helix-helix protein CopG" evidence="1">
    <location>
        <begin position="4"/>
        <end position="41"/>
    </location>
</feature>
<dbReference type="EMBL" id="JAGGJC010000006">
    <property type="protein sequence ID" value="MDN7130527.1"/>
    <property type="molecule type" value="Genomic_DNA"/>
</dbReference>
<evidence type="ECO:0000313" key="4">
    <source>
        <dbReference type="Proteomes" id="UP001169491"/>
    </source>
</evidence>
<comment type="caution">
    <text evidence="2">The sequence shown here is derived from an EMBL/GenBank/DDBJ whole genome shotgun (WGS) entry which is preliminary data.</text>
</comment>
<gene>
    <name evidence="2" type="ORF">J6I90_12020</name>
    <name evidence="3" type="ORF">J6I92_11655</name>
</gene>
<dbReference type="InterPro" id="IPR010985">
    <property type="entry name" value="Ribbon_hlx_hlx"/>
</dbReference>
<keyword evidence="4" id="KW-1185">Reference proteome</keyword>
<reference evidence="4 5" key="1">
    <citation type="submission" date="2021-03" db="EMBL/GenBank/DDBJ databases">
        <title>Pseudidiomarina terrestris, a new bacterium isolated from saline soil.</title>
        <authorList>
            <person name="Galisteo C."/>
            <person name="De La Haba R."/>
            <person name="Sanchez-Porro C."/>
            <person name="Ventosa A."/>
        </authorList>
    </citation>
    <scope>NUCLEOTIDE SEQUENCE [LARGE SCALE GENOMIC DNA]</scope>
    <source>
        <strain evidence="2 5">1APP75-32.1</strain>
        <strain evidence="4">1APR75-15</strain>
        <strain evidence="3">1ASR75-15</strain>
    </source>
</reference>
<proteinExistence type="predicted"/>
<dbReference type="CDD" id="cd22233">
    <property type="entry name" value="RHH_CopAso-like"/>
    <property type="match status" value="1"/>
</dbReference>
<organism evidence="2 5">
    <name type="scientific">Pseudidiomarina terrestris</name>
    <dbReference type="NCBI Taxonomy" id="2820060"/>
    <lineage>
        <taxon>Bacteria</taxon>
        <taxon>Pseudomonadati</taxon>
        <taxon>Pseudomonadota</taxon>
        <taxon>Gammaproteobacteria</taxon>
        <taxon>Alteromonadales</taxon>
        <taxon>Idiomarinaceae</taxon>
        <taxon>Pseudidiomarina</taxon>
    </lineage>
</organism>
<dbReference type="RefSeq" id="WP_301719246.1">
    <property type="nucleotide sequence ID" value="NZ_JAGGJB010000007.1"/>
</dbReference>
<dbReference type="GO" id="GO:0006355">
    <property type="term" value="P:regulation of DNA-templated transcription"/>
    <property type="evidence" value="ECO:0007669"/>
    <property type="project" value="InterPro"/>
</dbReference>
<accession>A0AAW7R0R1</accession>
<dbReference type="Proteomes" id="UP001169491">
    <property type="component" value="Unassembled WGS sequence"/>
</dbReference>
<dbReference type="Pfam" id="PF01402">
    <property type="entry name" value="RHH_1"/>
    <property type="match status" value="1"/>
</dbReference>